<evidence type="ECO:0000313" key="12">
    <source>
        <dbReference type="RefSeq" id="XP_022950122.1"/>
    </source>
</evidence>
<dbReference type="InterPro" id="IPR023271">
    <property type="entry name" value="Aquaporin-like"/>
</dbReference>
<feature type="transmembrane region" description="Helical" evidence="10">
    <location>
        <begin position="225"/>
        <end position="246"/>
    </location>
</feature>
<dbReference type="FunFam" id="1.20.1080.10:FF:000043">
    <property type="entry name" value="Aquaporin SIP1-1"/>
    <property type="match status" value="1"/>
</dbReference>
<dbReference type="Proteomes" id="UP000504609">
    <property type="component" value="Unplaced"/>
</dbReference>
<protein>
    <submittedName>
        <fullName evidence="12">Aquaporin SIP1-2-like</fullName>
    </submittedName>
</protein>
<keyword evidence="2 9" id="KW-0813">Transport</keyword>
<dbReference type="PRINTS" id="PR00783">
    <property type="entry name" value="MINTRINSICP"/>
</dbReference>
<comment type="similarity">
    <text evidence="7">Belongs to the MIP/aquaporin (TC 1.A.8) family. SIP (TC 1.A.8.10) subfamily.</text>
</comment>
<keyword evidence="3 9" id="KW-0812">Transmembrane</keyword>
<dbReference type="GO" id="GO:0015250">
    <property type="term" value="F:water channel activity"/>
    <property type="evidence" value="ECO:0007669"/>
    <property type="project" value="InterPro"/>
</dbReference>
<comment type="subcellular location">
    <subcellularLocation>
        <location evidence="1">Membrane</location>
        <topology evidence="1">Multi-pass membrane protein</topology>
    </subcellularLocation>
</comment>
<name>A0A6J1GDX8_CUCMO</name>
<comment type="function">
    <text evidence="8">Water channel required to facilitate the transport of water across cell membrane.</text>
</comment>
<accession>A0A6J1GDX8</accession>
<evidence type="ECO:0000256" key="7">
    <source>
        <dbReference type="ARBA" id="ARBA00024030"/>
    </source>
</evidence>
<evidence type="ECO:0000256" key="4">
    <source>
        <dbReference type="ARBA" id="ARBA00022737"/>
    </source>
</evidence>
<evidence type="ECO:0000256" key="10">
    <source>
        <dbReference type="SAM" id="Phobius"/>
    </source>
</evidence>
<organism evidence="11 12">
    <name type="scientific">Cucurbita moschata</name>
    <name type="common">Winter crookneck squash</name>
    <name type="synonym">Cucurbita pepo var. moschata</name>
    <dbReference type="NCBI Taxonomy" id="3662"/>
    <lineage>
        <taxon>Eukaryota</taxon>
        <taxon>Viridiplantae</taxon>
        <taxon>Streptophyta</taxon>
        <taxon>Embryophyta</taxon>
        <taxon>Tracheophyta</taxon>
        <taxon>Spermatophyta</taxon>
        <taxon>Magnoliopsida</taxon>
        <taxon>eudicotyledons</taxon>
        <taxon>Gunneridae</taxon>
        <taxon>Pentapetalae</taxon>
        <taxon>rosids</taxon>
        <taxon>fabids</taxon>
        <taxon>Cucurbitales</taxon>
        <taxon>Cucurbitaceae</taxon>
        <taxon>Cucurbiteae</taxon>
        <taxon>Cucurbita</taxon>
    </lineage>
</organism>
<dbReference type="GO" id="GO:0016020">
    <property type="term" value="C:membrane"/>
    <property type="evidence" value="ECO:0007669"/>
    <property type="project" value="UniProtKB-SubCell"/>
</dbReference>
<dbReference type="RefSeq" id="XP_022950122.1">
    <property type="nucleotide sequence ID" value="XM_023094354.1"/>
</dbReference>
<evidence type="ECO:0000256" key="6">
    <source>
        <dbReference type="ARBA" id="ARBA00023136"/>
    </source>
</evidence>
<keyword evidence="6 10" id="KW-0472">Membrane</keyword>
<gene>
    <name evidence="12" type="primary">LOC111453302</name>
</gene>
<sequence length="259" mass="27403">MLTQFRFPFNYFTAVIMIDAIKGAIGDAVLTSMWIFCASSLGVLTSVLYSVAGVYGIPLHPLFITTALVFVLVFVFNIIGAALGGASFNPTATAAFYAAGVGPTSLLSMALRFPAQAAGAVAGAVAIKEVMPIQYKHMLGGPTLKVDIHSGATAEGVLTFLISFAVLLIVLRGPSSPVIQTWLMAVATVALIVAGSDYTGPSMNPANAFGWAYLNNTHDTWEQLYVYWIAPFIGAILAAWLFRIIFPPPAPAPAKQKKA</sequence>
<evidence type="ECO:0000256" key="2">
    <source>
        <dbReference type="ARBA" id="ARBA00022448"/>
    </source>
</evidence>
<feature type="transmembrane region" description="Helical" evidence="10">
    <location>
        <begin position="62"/>
        <end position="83"/>
    </location>
</feature>
<keyword evidence="4" id="KW-0677">Repeat</keyword>
<evidence type="ECO:0000313" key="11">
    <source>
        <dbReference type="Proteomes" id="UP000504609"/>
    </source>
</evidence>
<evidence type="ECO:0000256" key="8">
    <source>
        <dbReference type="ARBA" id="ARBA00058554"/>
    </source>
</evidence>
<dbReference type="PANTHER" id="PTHR46739">
    <property type="entry name" value="AQUAPORIN SIP1-1"/>
    <property type="match status" value="1"/>
</dbReference>
<dbReference type="InterPro" id="IPR000425">
    <property type="entry name" value="MIP"/>
</dbReference>
<dbReference type="Pfam" id="PF00230">
    <property type="entry name" value="MIP"/>
    <property type="match status" value="1"/>
</dbReference>
<dbReference type="PANTHER" id="PTHR46739:SF3">
    <property type="entry name" value="AQUAPORIN SIP1-1"/>
    <property type="match status" value="1"/>
</dbReference>
<dbReference type="GeneID" id="111453302"/>
<dbReference type="KEGG" id="cmos:111453302"/>
<feature type="transmembrane region" description="Helical" evidence="10">
    <location>
        <begin position="148"/>
        <end position="171"/>
    </location>
</feature>
<dbReference type="InterPro" id="IPR044222">
    <property type="entry name" value="SIP1-1/2-like"/>
</dbReference>
<feature type="transmembrane region" description="Helical" evidence="10">
    <location>
        <begin position="31"/>
        <end position="55"/>
    </location>
</feature>
<keyword evidence="11" id="KW-1185">Reference proteome</keyword>
<evidence type="ECO:0000256" key="5">
    <source>
        <dbReference type="ARBA" id="ARBA00022989"/>
    </source>
</evidence>
<dbReference type="AlphaFoldDB" id="A0A6J1GDX8"/>
<dbReference type="GO" id="GO:0005783">
    <property type="term" value="C:endoplasmic reticulum"/>
    <property type="evidence" value="ECO:0007669"/>
    <property type="project" value="UniProtKB-ARBA"/>
</dbReference>
<feature type="transmembrane region" description="Helical" evidence="10">
    <location>
        <begin position="7"/>
        <end position="25"/>
    </location>
</feature>
<proteinExistence type="inferred from homology"/>
<evidence type="ECO:0000256" key="9">
    <source>
        <dbReference type="RuleBase" id="RU000477"/>
    </source>
</evidence>
<feature type="transmembrane region" description="Helical" evidence="10">
    <location>
        <begin position="178"/>
        <end position="196"/>
    </location>
</feature>
<evidence type="ECO:0000256" key="3">
    <source>
        <dbReference type="ARBA" id="ARBA00022692"/>
    </source>
</evidence>
<evidence type="ECO:0000256" key="1">
    <source>
        <dbReference type="ARBA" id="ARBA00004141"/>
    </source>
</evidence>
<reference evidence="12" key="1">
    <citation type="submission" date="2025-08" db="UniProtKB">
        <authorList>
            <consortium name="RefSeq"/>
        </authorList>
    </citation>
    <scope>IDENTIFICATION</scope>
    <source>
        <tissue evidence="12">Young leaves</tissue>
    </source>
</reference>
<dbReference type="Gene3D" id="1.20.1080.10">
    <property type="entry name" value="Glycerol uptake facilitator protein"/>
    <property type="match status" value="1"/>
</dbReference>
<keyword evidence="5 10" id="KW-1133">Transmembrane helix</keyword>
<dbReference type="SUPFAM" id="SSF81338">
    <property type="entry name" value="Aquaporin-like"/>
    <property type="match status" value="1"/>
</dbReference>